<name>A0ABD5ZC44_9EURY</name>
<reference evidence="1 2" key="1">
    <citation type="journal article" date="2019" name="Int. J. Syst. Evol. Microbiol.">
        <title>The Global Catalogue of Microorganisms (GCM) 10K type strain sequencing project: providing services to taxonomists for standard genome sequencing and annotation.</title>
        <authorList>
            <consortium name="The Broad Institute Genomics Platform"/>
            <consortium name="The Broad Institute Genome Sequencing Center for Infectious Disease"/>
            <person name="Wu L."/>
            <person name="Ma J."/>
        </authorList>
    </citation>
    <scope>NUCLEOTIDE SEQUENCE [LARGE SCALE GENOMIC DNA]</scope>
    <source>
        <strain evidence="1 2">DSM 29988</strain>
    </source>
</reference>
<dbReference type="Gene3D" id="3.30.110.170">
    <property type="entry name" value="Protein of unknown function (DUF541), domain 1"/>
    <property type="match status" value="1"/>
</dbReference>
<organism evidence="1 2">
    <name type="scientific">Haloferax namakaokahaiae</name>
    <dbReference type="NCBI Taxonomy" id="1748331"/>
    <lineage>
        <taxon>Archaea</taxon>
        <taxon>Methanobacteriati</taxon>
        <taxon>Methanobacteriota</taxon>
        <taxon>Stenosarchaea group</taxon>
        <taxon>Halobacteria</taxon>
        <taxon>Halobacteriales</taxon>
        <taxon>Haloferacaceae</taxon>
        <taxon>Haloferax</taxon>
    </lineage>
</organism>
<keyword evidence="2" id="KW-1185">Reference proteome</keyword>
<dbReference type="PANTHER" id="PTHR34387:SF2">
    <property type="entry name" value="SLR1258 PROTEIN"/>
    <property type="match status" value="1"/>
</dbReference>
<dbReference type="RefSeq" id="WP_390222062.1">
    <property type="nucleotide sequence ID" value="NZ_JBHTAA010000001.1"/>
</dbReference>
<comment type="caution">
    <text evidence="1">The sequence shown here is derived from an EMBL/GenBank/DDBJ whole genome shotgun (WGS) entry which is preliminary data.</text>
</comment>
<proteinExistence type="predicted"/>
<dbReference type="Pfam" id="PF04402">
    <property type="entry name" value="SIMPL"/>
    <property type="match status" value="1"/>
</dbReference>
<dbReference type="InterPro" id="IPR052022">
    <property type="entry name" value="26kDa_periplasmic_antigen"/>
</dbReference>
<dbReference type="AlphaFoldDB" id="A0ABD5ZC44"/>
<dbReference type="Proteomes" id="UP001596481">
    <property type="component" value="Unassembled WGS sequence"/>
</dbReference>
<dbReference type="PANTHER" id="PTHR34387">
    <property type="entry name" value="SLR1258 PROTEIN"/>
    <property type="match status" value="1"/>
</dbReference>
<protein>
    <submittedName>
        <fullName evidence="1">SIMPL domain-containing protein</fullName>
    </submittedName>
</protein>
<accession>A0ABD5ZC44</accession>
<evidence type="ECO:0000313" key="2">
    <source>
        <dbReference type="Proteomes" id="UP001596481"/>
    </source>
</evidence>
<dbReference type="EMBL" id="JBHTAA010000001">
    <property type="protein sequence ID" value="MFC7202772.1"/>
    <property type="molecule type" value="Genomic_DNA"/>
</dbReference>
<sequence>MKRQFIAPLLLAGLVLMAGCLSAPLQSTPGASTDGDTTPTITTSGVGEVTTEADLAVIYLSVTATAESADDARGMVAEDVAAVRSALTDAGVADEDIQTTGFNIWPEYRYGERQELVGYRATHTMKVEVAPDQAGEVIDLAVGAGSTSTAGEQFTRAIQVQNVQFTLTEERRDELRSEALQNAVANARADADSIADAANVQITGVQQASTANGYAPSPYYQVEFAEDAAARSGGAPTELSPGPVTVRATVNMVYTIE</sequence>
<dbReference type="PROSITE" id="PS51257">
    <property type="entry name" value="PROKAR_LIPOPROTEIN"/>
    <property type="match status" value="1"/>
</dbReference>
<evidence type="ECO:0000313" key="1">
    <source>
        <dbReference type="EMBL" id="MFC7202772.1"/>
    </source>
</evidence>
<dbReference type="InterPro" id="IPR007497">
    <property type="entry name" value="SIMPL/DUF541"/>
</dbReference>
<dbReference type="Gene3D" id="3.30.70.2970">
    <property type="entry name" value="Protein of unknown function (DUF541), domain 2"/>
    <property type="match status" value="1"/>
</dbReference>
<gene>
    <name evidence="1" type="ORF">ACFQJC_04545</name>
</gene>